<name>A0A5B8IZT5_9RHOB</name>
<dbReference type="EMBL" id="CP042261">
    <property type="protein sequence ID" value="QDY70128.1"/>
    <property type="molecule type" value="Genomic_DNA"/>
</dbReference>
<proteinExistence type="predicted"/>
<keyword evidence="2" id="KW-1185">Reference proteome</keyword>
<evidence type="ECO:0000313" key="1">
    <source>
        <dbReference type="EMBL" id="QDY70128.1"/>
    </source>
</evidence>
<protein>
    <submittedName>
        <fullName evidence="1">Uncharacterized protein</fullName>
    </submittedName>
</protein>
<dbReference type="Proteomes" id="UP000318483">
    <property type="component" value="Chromosome"/>
</dbReference>
<accession>A0A5B8IZT5</accession>
<gene>
    <name evidence="1" type="ORF">FPZ52_11180</name>
</gene>
<sequence>MTLDELRQAWIRWMHRKDVQADLAAVEAFALEHVRDRLMLSDVPDVLDDEAVAAMPGVWLHAGLVSLHELAQDDEGLTREMQMFEEAVANRNRRYSIDRGPAVMCNPWYEGAS</sequence>
<organism evidence="1 2">
    <name type="scientific">Qingshengfaniella alkalisoli</name>
    <dbReference type="NCBI Taxonomy" id="2599296"/>
    <lineage>
        <taxon>Bacteria</taxon>
        <taxon>Pseudomonadati</taxon>
        <taxon>Pseudomonadota</taxon>
        <taxon>Alphaproteobacteria</taxon>
        <taxon>Rhodobacterales</taxon>
        <taxon>Paracoccaceae</taxon>
        <taxon>Qingshengfaniella</taxon>
    </lineage>
</organism>
<reference evidence="1 2" key="1">
    <citation type="submission" date="2019-07" db="EMBL/GenBank/DDBJ databases">
        <title>Litoreibacter alkalisoli sp. nov., isolated from saline-alkaline soil.</title>
        <authorList>
            <person name="Wang S."/>
            <person name="Xu L."/>
            <person name="Xing Y.-T."/>
            <person name="Sun J.-Q."/>
        </authorList>
    </citation>
    <scope>NUCLEOTIDE SEQUENCE [LARGE SCALE GENOMIC DNA]</scope>
    <source>
        <strain evidence="1 2">LN3S51</strain>
    </source>
</reference>
<evidence type="ECO:0000313" key="2">
    <source>
        <dbReference type="Proteomes" id="UP000318483"/>
    </source>
</evidence>
<dbReference type="RefSeq" id="WP_146365527.1">
    <property type="nucleotide sequence ID" value="NZ_CP042261.1"/>
</dbReference>
<dbReference type="AlphaFoldDB" id="A0A5B8IZT5"/>
<dbReference type="KEGG" id="lit:FPZ52_11180"/>